<dbReference type="InterPro" id="IPR046906">
    <property type="entry name" value="Mab-21_HhH/H2TH-like"/>
</dbReference>
<comment type="similarity">
    <text evidence="1">Belongs to the mab-21 family.</text>
</comment>
<evidence type="ECO:0000256" key="1">
    <source>
        <dbReference type="ARBA" id="ARBA00008307"/>
    </source>
</evidence>
<dbReference type="AlphaFoldDB" id="A0A8B6ESE0"/>
<organism evidence="4 5">
    <name type="scientific">Mytilus galloprovincialis</name>
    <name type="common">Mediterranean mussel</name>
    <dbReference type="NCBI Taxonomy" id="29158"/>
    <lineage>
        <taxon>Eukaryota</taxon>
        <taxon>Metazoa</taxon>
        <taxon>Spiralia</taxon>
        <taxon>Lophotrochozoa</taxon>
        <taxon>Mollusca</taxon>
        <taxon>Bivalvia</taxon>
        <taxon>Autobranchia</taxon>
        <taxon>Pteriomorphia</taxon>
        <taxon>Mytilida</taxon>
        <taxon>Mytiloidea</taxon>
        <taxon>Mytilidae</taxon>
        <taxon>Mytilinae</taxon>
        <taxon>Mytilus</taxon>
    </lineage>
</organism>
<dbReference type="Pfam" id="PF03281">
    <property type="entry name" value="Mab-21"/>
    <property type="match status" value="1"/>
</dbReference>
<sequence length="667" mass="78047">MTADIEVSKTLYHYLCEIIGTVEVVKLRRQYYASLDCFMERNDITFISSGSKAEGLEMGSDFDAMLLLPFVIVNEEPNDDLTIPNRFLMDTEDCNPGFTQLKGQSHQFSPLIKLLCVTHEGKYRIESGDVRFLFLSVARKFTKADLHGPSVSDNRTLDVLPTFRCPEWIQQAQPWIRRARFWPPPSLVSHVSSYGILLVPVGCKESPNEHLEWRISFSVAEKHLIYSFSHTQLLCYALMKLVLKEMINTKIGINELLCSYFLKNIMFWVSEECVPSIWRPENLWPCFIKCIKRLIYCIQYEFLPHYFIIENNMFAHRFNKDQKLELINCLNDLCLKGLTCFRYCKTLSNVFGKSFVSKFSNIEILLCKMNTLNTLNSSATLRFAGMVSLLQNLQSLHSNKTKDRGRLILHRFVNIMSDSFEISTVFTRFCQHVGKTMDITDYKTNKRIYRLRKQYLPYFILGTNADSVCGWLYLATYFYYFCQYEAALCLISHASVNCLSNKLFQGKNRVNSINMHVVEKAEIENILYKNRYLYRRHAIDEISFYVGSKVFPSELGIQATFQAYITPPVYIYFLRFLCLYHLKQDSECITSVQDMIKASKDEHFNPDNYSLAENFNCIATAWKMIGNTQQADSYSRKSKKLREKYKFFYFDLNLIPNLYRLWTFLIK</sequence>
<dbReference type="PANTHER" id="PTHR10656:SF69">
    <property type="entry name" value="MAB-21-LIKE HHH_H2TH-LIKE DOMAIN-CONTAINING PROTEIN"/>
    <property type="match status" value="1"/>
</dbReference>
<dbReference type="SMART" id="SM01265">
    <property type="entry name" value="Mab-21"/>
    <property type="match status" value="1"/>
</dbReference>
<dbReference type="OrthoDB" id="6181964at2759"/>
<name>A0A8B6ESE0_MYTGA</name>
<evidence type="ECO:0000313" key="5">
    <source>
        <dbReference type="Proteomes" id="UP000596742"/>
    </source>
</evidence>
<dbReference type="InterPro" id="IPR046903">
    <property type="entry name" value="Mab-21-like_nuc_Trfase"/>
</dbReference>
<keyword evidence="5" id="KW-1185">Reference proteome</keyword>
<feature type="domain" description="Mab-21-like nucleotidyltransferase" evidence="2">
    <location>
        <begin position="156"/>
        <end position="226"/>
    </location>
</feature>
<evidence type="ECO:0000313" key="4">
    <source>
        <dbReference type="EMBL" id="VDI39183.1"/>
    </source>
</evidence>
<protein>
    <recommendedName>
        <fullName evidence="6">Mab-21-like HhH/H2TH-like domain-containing protein</fullName>
    </recommendedName>
</protein>
<dbReference type="Proteomes" id="UP000596742">
    <property type="component" value="Unassembled WGS sequence"/>
</dbReference>
<feature type="domain" description="Mab-21-like HhH/H2TH-like" evidence="3">
    <location>
        <begin position="235"/>
        <end position="331"/>
    </location>
</feature>
<reference evidence="4" key="1">
    <citation type="submission" date="2018-11" db="EMBL/GenBank/DDBJ databases">
        <authorList>
            <person name="Alioto T."/>
            <person name="Alioto T."/>
        </authorList>
    </citation>
    <scope>NUCLEOTIDE SEQUENCE</scope>
</reference>
<dbReference type="EMBL" id="UYJE01005657">
    <property type="protein sequence ID" value="VDI39183.1"/>
    <property type="molecule type" value="Genomic_DNA"/>
</dbReference>
<gene>
    <name evidence="4" type="ORF">MGAL_10B000502</name>
</gene>
<proteinExistence type="inferred from homology"/>
<evidence type="ECO:0008006" key="6">
    <source>
        <dbReference type="Google" id="ProtNLM"/>
    </source>
</evidence>
<evidence type="ECO:0000259" key="3">
    <source>
        <dbReference type="Pfam" id="PF20266"/>
    </source>
</evidence>
<evidence type="ECO:0000259" key="2">
    <source>
        <dbReference type="Pfam" id="PF03281"/>
    </source>
</evidence>
<accession>A0A8B6ESE0</accession>
<dbReference type="Pfam" id="PF20266">
    <property type="entry name" value="Mab-21_C"/>
    <property type="match status" value="1"/>
</dbReference>
<dbReference type="Gene3D" id="1.10.1410.40">
    <property type="match status" value="1"/>
</dbReference>
<dbReference type="PANTHER" id="PTHR10656">
    <property type="entry name" value="CELL FATE DETERMINING PROTEIN MAB21-RELATED"/>
    <property type="match status" value="1"/>
</dbReference>
<dbReference type="InterPro" id="IPR024810">
    <property type="entry name" value="MAB21L/cGLR"/>
</dbReference>
<comment type="caution">
    <text evidence="4">The sequence shown here is derived from an EMBL/GenBank/DDBJ whole genome shotgun (WGS) entry which is preliminary data.</text>
</comment>